<organism evidence="2 3">
    <name type="scientific">Heliothis zea nudivirus 1</name>
    <dbReference type="NCBI Taxonomy" id="3116536"/>
    <lineage>
        <taxon>Viruses</taxon>
        <taxon>Viruses incertae sedis</taxon>
        <taxon>Naldaviricetes</taxon>
        <taxon>Lefavirales</taxon>
        <taxon>Nudiviridae</taxon>
        <taxon>Betanudivirus</taxon>
        <taxon>Betanudivirus hezeae</taxon>
    </lineage>
</organism>
<reference evidence="2 3" key="1">
    <citation type="journal article" date="2002" name="J. Virol.">
        <title>Analysis of the complete genome sequence of the Hz-1 virus suggests that it is related to members of the Baculoviridae.</title>
        <authorList>
            <person name="Cheng C.H."/>
            <person name="Liu S.M."/>
            <person name="Chow T.Y."/>
            <person name="Hsiao Y.Y."/>
            <person name="Wang D.P."/>
            <person name="Huang J.J."/>
            <person name="Chen H.H."/>
        </authorList>
    </citation>
    <scope>NUCLEOTIDE SEQUENCE [LARGE SCALE GENOMIC DNA]</scope>
</reference>
<evidence type="ECO:0000313" key="3">
    <source>
        <dbReference type="Proteomes" id="UP000232784"/>
    </source>
</evidence>
<name>Q8JKU7_9VIRU</name>
<keyword evidence="1" id="KW-0812">Transmembrane</keyword>
<sequence length="56" mass="6679">MVYRYNLFTKPNQLPNQNLYRTSYASYTDWHLLVSILGLYSVYFGFNYTLNSNSIL</sequence>
<protein>
    <submittedName>
        <fullName evidence="2">Orf14</fullName>
    </submittedName>
</protein>
<dbReference type="Proteomes" id="UP000232784">
    <property type="component" value="Segment"/>
</dbReference>
<dbReference type="EMBL" id="AF451898">
    <property type="protein sequence ID" value="AAN04309.1"/>
    <property type="molecule type" value="Genomic_DNA"/>
</dbReference>
<gene>
    <name evidence="2" type="primary">orf14</name>
</gene>
<dbReference type="KEGG" id="vg:955038"/>
<evidence type="ECO:0000313" key="2">
    <source>
        <dbReference type="EMBL" id="AAN04309.1"/>
    </source>
</evidence>
<evidence type="ECO:0000256" key="1">
    <source>
        <dbReference type="SAM" id="Phobius"/>
    </source>
</evidence>
<proteinExistence type="predicted"/>
<accession>Q8JKU7</accession>
<keyword evidence="3" id="KW-1185">Reference proteome</keyword>
<feature type="transmembrane region" description="Helical" evidence="1">
    <location>
        <begin position="30"/>
        <end position="50"/>
    </location>
</feature>
<keyword evidence="1" id="KW-1133">Transmembrane helix</keyword>
<keyword evidence="1" id="KW-0472">Membrane</keyword>